<evidence type="ECO:0000313" key="2">
    <source>
        <dbReference type="EMBL" id="QHC50443.1"/>
    </source>
</evidence>
<sequence length="93" mass="10632">MPASPVHTVTDPATGDQVSLRVLARRHGLGYYCVARRHWRGLRGWALVEPVKDVRRRIGIAWAEDRLRRQAEAEQARDLAEATEHPLSRIRLS</sequence>
<dbReference type="AlphaFoldDB" id="A0A6I6STZ7"/>
<feature type="region of interest" description="Disordered" evidence="1">
    <location>
        <begin position="74"/>
        <end position="93"/>
    </location>
</feature>
<protein>
    <submittedName>
        <fullName evidence="2">Uncharacterized protein</fullName>
    </submittedName>
</protein>
<organism evidence="2 3">
    <name type="scientific">Billgrantia tianxiuensis</name>
    <dbReference type="NCBI Taxonomy" id="2497861"/>
    <lineage>
        <taxon>Bacteria</taxon>
        <taxon>Pseudomonadati</taxon>
        <taxon>Pseudomonadota</taxon>
        <taxon>Gammaproteobacteria</taxon>
        <taxon>Oceanospirillales</taxon>
        <taxon>Halomonadaceae</taxon>
        <taxon>Billgrantia</taxon>
    </lineage>
</organism>
<dbReference type="KEGG" id="htx:EKK97_13820"/>
<dbReference type="OrthoDB" id="6173217at2"/>
<gene>
    <name evidence="2" type="ORF">EKK97_13820</name>
</gene>
<dbReference type="Proteomes" id="UP000464013">
    <property type="component" value="Chromosome"/>
</dbReference>
<proteinExistence type="predicted"/>
<keyword evidence="3" id="KW-1185">Reference proteome</keyword>
<reference evidence="2 3" key="1">
    <citation type="submission" date="2019-01" db="EMBL/GenBank/DDBJ databases">
        <title>Complete genome of a denitifying bacterium Halomons sp. BC-M4-5.</title>
        <authorList>
            <person name="Wang L."/>
            <person name="Shao Z."/>
        </authorList>
    </citation>
    <scope>NUCLEOTIDE SEQUENCE [LARGE SCALE GENOMIC DNA]</scope>
    <source>
        <strain evidence="2 3">BC-M4-5</strain>
    </source>
</reference>
<evidence type="ECO:0000313" key="3">
    <source>
        <dbReference type="Proteomes" id="UP000464013"/>
    </source>
</evidence>
<dbReference type="EMBL" id="CP035042">
    <property type="protein sequence ID" value="QHC50443.1"/>
    <property type="molecule type" value="Genomic_DNA"/>
</dbReference>
<accession>A0A6I6STZ7</accession>
<dbReference type="RefSeq" id="WP_159552693.1">
    <property type="nucleotide sequence ID" value="NZ_CP035042.1"/>
</dbReference>
<name>A0A6I6STZ7_9GAMM</name>
<evidence type="ECO:0000256" key="1">
    <source>
        <dbReference type="SAM" id="MobiDB-lite"/>
    </source>
</evidence>
<feature type="compositionally biased region" description="Basic and acidic residues" evidence="1">
    <location>
        <begin position="74"/>
        <end position="87"/>
    </location>
</feature>